<proteinExistence type="predicted"/>
<gene>
    <name evidence="1" type="ORF">SAMN05216188_12154</name>
</gene>
<organism evidence="1 2">
    <name type="scientific">Lentzea xinjiangensis</name>
    <dbReference type="NCBI Taxonomy" id="402600"/>
    <lineage>
        <taxon>Bacteria</taxon>
        <taxon>Bacillati</taxon>
        <taxon>Actinomycetota</taxon>
        <taxon>Actinomycetes</taxon>
        <taxon>Pseudonocardiales</taxon>
        <taxon>Pseudonocardiaceae</taxon>
        <taxon>Lentzea</taxon>
    </lineage>
</organism>
<keyword evidence="2" id="KW-1185">Reference proteome</keyword>
<evidence type="ECO:0000313" key="1">
    <source>
        <dbReference type="EMBL" id="SES07588.1"/>
    </source>
</evidence>
<dbReference type="RefSeq" id="WP_425434714.1">
    <property type="nucleotide sequence ID" value="NZ_FOFR01000021.1"/>
</dbReference>
<sequence length="62" mass="6600">MSVSELHTGVLADHPGCSDTAVVCAVCLHPWPEHDPIGVRYCTATTASSRAFDTVTSRVSAW</sequence>
<accession>A0A1H9UEA8</accession>
<name>A0A1H9UEA8_9PSEU</name>
<reference evidence="2" key="1">
    <citation type="submission" date="2016-10" db="EMBL/GenBank/DDBJ databases">
        <authorList>
            <person name="Varghese N."/>
            <person name="Submissions S."/>
        </authorList>
    </citation>
    <scope>NUCLEOTIDE SEQUENCE [LARGE SCALE GENOMIC DNA]</scope>
    <source>
        <strain evidence="2">CGMCC 4.3525</strain>
    </source>
</reference>
<dbReference type="AlphaFoldDB" id="A0A1H9UEA8"/>
<dbReference type="EMBL" id="FOFR01000021">
    <property type="protein sequence ID" value="SES07588.1"/>
    <property type="molecule type" value="Genomic_DNA"/>
</dbReference>
<evidence type="ECO:0000313" key="2">
    <source>
        <dbReference type="Proteomes" id="UP000199352"/>
    </source>
</evidence>
<dbReference type="Proteomes" id="UP000199352">
    <property type="component" value="Unassembled WGS sequence"/>
</dbReference>
<dbReference type="NCBIfam" id="NF038206">
    <property type="entry name" value="RGCVC_fam"/>
    <property type="match status" value="1"/>
</dbReference>
<protein>
    <submittedName>
        <fullName evidence="1">Uncharacterized protein</fullName>
    </submittedName>
</protein>